<evidence type="ECO:0000313" key="2">
    <source>
        <dbReference type="Proteomes" id="UP000199729"/>
    </source>
</evidence>
<dbReference type="EMBL" id="CP022423">
    <property type="protein sequence ID" value="ASM75811.1"/>
    <property type="molecule type" value="Genomic_DNA"/>
</dbReference>
<sequence length="239" mass="26355">MSRTFTLFAEQDPEAKALVEALPRLKGRVASYREHMRQLGAHLADCVLAQLAPMPTTDICVICTVEDADFLARGLIEALEAHSLGASIRMICLWNQRIQSDGISIAPVVRAYEEAYDQHDAIFIIVKSIIAGACVVKTNLTRAITVSDPKRIFVASPVMLEGAERRLASEFPEAVSRKFEFIHFATDTDKSDDGEEVIPGIGGSVYELLGLGDGTSKNRYIPDIVRERRRKAFPDIHAA</sequence>
<reference evidence="1 2" key="1">
    <citation type="submission" date="2017-07" db="EMBL/GenBank/DDBJ databases">
        <title>Complete Genome Sequence of the cosmetic ferment Vitreoscilla filiformis (ATCC15551).</title>
        <authorList>
            <person name="Contreras S."/>
            <person name="Sagory-Zalkind P."/>
            <person name="Blanquart H."/>
            <person name="Iltis A."/>
            <person name="Morand S.C."/>
        </authorList>
    </citation>
    <scope>NUCLEOTIDE SEQUENCE [LARGE SCALE GENOMIC DNA]</scope>
    <source>
        <strain evidence="1 2">ATCC 15551</strain>
    </source>
</reference>
<dbReference type="AlphaFoldDB" id="A0A221K9X0"/>
<gene>
    <name evidence="1" type="ORF">VITFI_CDS0032</name>
</gene>
<name>A0A221K9X0_VITFI</name>
<keyword evidence="2" id="KW-1185">Reference proteome</keyword>
<organism evidence="1 2">
    <name type="scientific">Vitreoscilla filiformis</name>
    <dbReference type="NCBI Taxonomy" id="63"/>
    <lineage>
        <taxon>Bacteria</taxon>
        <taxon>Pseudomonadati</taxon>
        <taxon>Pseudomonadota</taxon>
        <taxon>Betaproteobacteria</taxon>
        <taxon>Neisseriales</taxon>
        <taxon>Neisseriaceae</taxon>
        <taxon>Vitreoscilla</taxon>
    </lineage>
</organism>
<dbReference type="Gene3D" id="3.40.50.2020">
    <property type="match status" value="1"/>
</dbReference>
<dbReference type="KEGG" id="vff:VITFI_CDS0032"/>
<proteinExistence type="predicted"/>
<evidence type="ECO:0000313" key="1">
    <source>
        <dbReference type="EMBL" id="ASM75811.1"/>
    </source>
</evidence>
<protein>
    <submittedName>
        <fullName evidence="1">Uncharacterized protein</fullName>
    </submittedName>
</protein>
<dbReference type="RefSeq" id="WP_089415274.1">
    <property type="nucleotide sequence ID" value="NZ_CP022423.1"/>
</dbReference>
<accession>A0A221K9X0</accession>
<dbReference type="Proteomes" id="UP000199729">
    <property type="component" value="Chromosome"/>
</dbReference>
<dbReference type="OrthoDB" id="648192at2"/>
<dbReference type="InterPro" id="IPR029057">
    <property type="entry name" value="PRTase-like"/>
</dbReference>